<proteinExistence type="inferred from homology"/>
<dbReference type="EMBL" id="SRXT01000003">
    <property type="protein sequence ID" value="TGX54349.1"/>
    <property type="molecule type" value="Genomic_DNA"/>
</dbReference>
<dbReference type="OrthoDB" id="9806180at2"/>
<sequence length="322" mass="33871">MRLSADRAMTGPAILAAGIDDYVALVSAQPPAADLETMRLVGDLNGHRYAEGFDPGVRRFDSYVAAPRREIALRVFDPGGEEPRPALCYFHGGGFALGSIESFDIVGAGLAEATGAVVVSVQYRRLPETDYAGARADCDAAFAWLARHAEALGVDPARIGVAGDSAGALLALSLCAANAQPICQLLFYGTFAMDPEAPAYANGLDPLLTADRVRQYITLFTRCGGLDDNPAPVDRQDLAVLPPTHIVAAEHDPLCAEAVQLAARLEEAGVPTTIRIAPKMIHGFLRALGVSAAARAEVAAAAEAIRPMLWALAPIETRKAMA</sequence>
<dbReference type="PANTHER" id="PTHR48081:SF8">
    <property type="entry name" value="ALPHA_BETA HYDROLASE FOLD-3 DOMAIN-CONTAINING PROTEIN-RELATED"/>
    <property type="match status" value="1"/>
</dbReference>
<reference evidence="5 6" key="1">
    <citation type="submission" date="2019-04" db="EMBL/GenBank/DDBJ databases">
        <title>Sphingomonas psychrotolerans sp. nov., isolated from soil in the Tianshan Mountains, Xinjiang, China.</title>
        <authorList>
            <person name="Luo Y."/>
            <person name="Sheng H."/>
        </authorList>
    </citation>
    <scope>NUCLEOTIDE SEQUENCE [LARGE SCALE GENOMIC DNA]</scope>
    <source>
        <strain evidence="5 6">ZFGT-11</strain>
    </source>
</reference>
<feature type="domain" description="Alpha/beta hydrolase fold-3" evidence="4">
    <location>
        <begin position="88"/>
        <end position="285"/>
    </location>
</feature>
<dbReference type="GO" id="GO:0016787">
    <property type="term" value="F:hydrolase activity"/>
    <property type="evidence" value="ECO:0007669"/>
    <property type="project" value="UniProtKB-KW"/>
</dbReference>
<dbReference type="InterPro" id="IPR033140">
    <property type="entry name" value="Lipase_GDXG_put_SER_AS"/>
</dbReference>
<keyword evidence="6" id="KW-1185">Reference proteome</keyword>
<evidence type="ECO:0000256" key="3">
    <source>
        <dbReference type="PROSITE-ProRule" id="PRU10038"/>
    </source>
</evidence>
<keyword evidence="2 5" id="KW-0378">Hydrolase</keyword>
<feature type="active site" evidence="3">
    <location>
        <position position="165"/>
    </location>
</feature>
<protein>
    <submittedName>
        <fullName evidence="5">Alpha/beta hydrolase</fullName>
    </submittedName>
</protein>
<dbReference type="AlphaFoldDB" id="A0A4S1XCZ9"/>
<dbReference type="Proteomes" id="UP000306147">
    <property type="component" value="Unassembled WGS sequence"/>
</dbReference>
<dbReference type="PROSITE" id="PS01174">
    <property type="entry name" value="LIPASE_GDXG_SER"/>
    <property type="match status" value="1"/>
</dbReference>
<dbReference type="SUPFAM" id="SSF53474">
    <property type="entry name" value="alpha/beta-Hydrolases"/>
    <property type="match status" value="1"/>
</dbReference>
<dbReference type="Gene3D" id="3.40.50.1820">
    <property type="entry name" value="alpha/beta hydrolase"/>
    <property type="match status" value="1"/>
</dbReference>
<name>A0A4S1XCZ9_9SPHN</name>
<evidence type="ECO:0000256" key="2">
    <source>
        <dbReference type="ARBA" id="ARBA00022801"/>
    </source>
</evidence>
<evidence type="ECO:0000313" key="6">
    <source>
        <dbReference type="Proteomes" id="UP000306147"/>
    </source>
</evidence>
<evidence type="ECO:0000256" key="1">
    <source>
        <dbReference type="ARBA" id="ARBA00010515"/>
    </source>
</evidence>
<comment type="similarity">
    <text evidence="1">Belongs to the 'GDXG' lipolytic enzyme family.</text>
</comment>
<dbReference type="InterPro" id="IPR029058">
    <property type="entry name" value="AB_hydrolase_fold"/>
</dbReference>
<evidence type="ECO:0000313" key="5">
    <source>
        <dbReference type="EMBL" id="TGX54349.1"/>
    </source>
</evidence>
<dbReference type="InterPro" id="IPR050300">
    <property type="entry name" value="GDXG_lipolytic_enzyme"/>
</dbReference>
<comment type="caution">
    <text evidence="5">The sequence shown here is derived from an EMBL/GenBank/DDBJ whole genome shotgun (WGS) entry which is preliminary data.</text>
</comment>
<dbReference type="InterPro" id="IPR013094">
    <property type="entry name" value="AB_hydrolase_3"/>
</dbReference>
<dbReference type="PANTHER" id="PTHR48081">
    <property type="entry name" value="AB HYDROLASE SUPERFAMILY PROTEIN C4A8.06C"/>
    <property type="match status" value="1"/>
</dbReference>
<evidence type="ECO:0000259" key="4">
    <source>
        <dbReference type="Pfam" id="PF07859"/>
    </source>
</evidence>
<accession>A0A4S1XCZ9</accession>
<dbReference type="Pfam" id="PF07859">
    <property type="entry name" value="Abhydrolase_3"/>
    <property type="match status" value="1"/>
</dbReference>
<organism evidence="5 6">
    <name type="scientific">Sphingomonas gei</name>
    <dbReference type="NCBI Taxonomy" id="1395960"/>
    <lineage>
        <taxon>Bacteria</taxon>
        <taxon>Pseudomonadati</taxon>
        <taxon>Pseudomonadota</taxon>
        <taxon>Alphaproteobacteria</taxon>
        <taxon>Sphingomonadales</taxon>
        <taxon>Sphingomonadaceae</taxon>
        <taxon>Sphingomonas</taxon>
    </lineage>
</organism>
<gene>
    <name evidence="5" type="ORF">E5A73_09610</name>
</gene>